<organism evidence="2 3">
    <name type="scientific">Gigaspora margarita</name>
    <dbReference type="NCBI Taxonomy" id="4874"/>
    <lineage>
        <taxon>Eukaryota</taxon>
        <taxon>Fungi</taxon>
        <taxon>Fungi incertae sedis</taxon>
        <taxon>Mucoromycota</taxon>
        <taxon>Glomeromycotina</taxon>
        <taxon>Glomeromycetes</taxon>
        <taxon>Diversisporales</taxon>
        <taxon>Gigasporaceae</taxon>
        <taxon>Gigaspora</taxon>
    </lineage>
</organism>
<feature type="region of interest" description="Disordered" evidence="1">
    <location>
        <begin position="1"/>
        <end position="45"/>
    </location>
</feature>
<evidence type="ECO:0000313" key="2">
    <source>
        <dbReference type="EMBL" id="CAG8852962.1"/>
    </source>
</evidence>
<feature type="non-terminal residue" evidence="2">
    <location>
        <position position="45"/>
    </location>
</feature>
<dbReference type="Proteomes" id="UP000789901">
    <property type="component" value="Unassembled WGS sequence"/>
</dbReference>
<accession>A0ABN7XCN0</accession>
<comment type="caution">
    <text evidence="2">The sequence shown here is derived from an EMBL/GenBank/DDBJ whole genome shotgun (WGS) entry which is preliminary data.</text>
</comment>
<evidence type="ECO:0000313" key="3">
    <source>
        <dbReference type="Proteomes" id="UP000789901"/>
    </source>
</evidence>
<reference evidence="2 3" key="1">
    <citation type="submission" date="2021-06" db="EMBL/GenBank/DDBJ databases">
        <authorList>
            <person name="Kallberg Y."/>
            <person name="Tangrot J."/>
            <person name="Rosling A."/>
        </authorList>
    </citation>
    <scope>NUCLEOTIDE SEQUENCE [LARGE SCALE GENOMIC DNA]</scope>
    <source>
        <strain evidence="2 3">120-4 pot B 10/14</strain>
    </source>
</reference>
<dbReference type="EMBL" id="CAJVQB010118200">
    <property type="protein sequence ID" value="CAG8852962.1"/>
    <property type="molecule type" value="Genomic_DNA"/>
</dbReference>
<keyword evidence="3" id="KW-1185">Reference proteome</keyword>
<feature type="non-terminal residue" evidence="2">
    <location>
        <position position="1"/>
    </location>
</feature>
<evidence type="ECO:0000256" key="1">
    <source>
        <dbReference type="SAM" id="MobiDB-lite"/>
    </source>
</evidence>
<sequence length="45" mass="5313">EKKDAAIAKSWAERDNAKNIEKLRSMQHGDNKKRTEDNKENTKRE</sequence>
<protein>
    <submittedName>
        <fullName evidence="2">31989_t:CDS:1</fullName>
    </submittedName>
</protein>
<proteinExistence type="predicted"/>
<gene>
    <name evidence="2" type="ORF">GMARGA_LOCUS41783</name>
</gene>
<name>A0ABN7XCN0_GIGMA</name>